<evidence type="ECO:0000313" key="11">
    <source>
        <dbReference type="Proteomes" id="UP000277094"/>
    </source>
</evidence>
<dbReference type="AlphaFoldDB" id="A0A3N0DNQ4"/>
<comment type="pathway">
    <text evidence="1 6">Cell wall biogenesis; peptidoglycan biosynthesis.</text>
</comment>
<dbReference type="InterPro" id="IPR005490">
    <property type="entry name" value="LD_TPept_cat_dom"/>
</dbReference>
<dbReference type="PANTHER" id="PTHR30582:SF2">
    <property type="entry name" value="L,D-TRANSPEPTIDASE YCIB-RELATED"/>
    <property type="match status" value="1"/>
</dbReference>
<keyword evidence="8" id="KW-0812">Transmembrane</keyword>
<feature type="region of interest" description="Disordered" evidence="7">
    <location>
        <begin position="58"/>
        <end position="118"/>
    </location>
</feature>
<keyword evidence="5 6" id="KW-0961">Cell wall biogenesis/degradation</keyword>
<evidence type="ECO:0000256" key="8">
    <source>
        <dbReference type="SAM" id="Phobius"/>
    </source>
</evidence>
<feature type="domain" description="L,D-TPase catalytic" evidence="9">
    <location>
        <begin position="119"/>
        <end position="241"/>
    </location>
</feature>
<evidence type="ECO:0000256" key="1">
    <source>
        <dbReference type="ARBA" id="ARBA00004752"/>
    </source>
</evidence>
<proteinExistence type="predicted"/>
<feature type="compositionally biased region" description="Low complexity" evidence="7">
    <location>
        <begin position="76"/>
        <end position="118"/>
    </location>
</feature>
<feature type="active site" description="Nucleophile" evidence="6">
    <location>
        <position position="217"/>
    </location>
</feature>
<feature type="active site" description="Proton donor/acceptor" evidence="6">
    <location>
        <position position="193"/>
    </location>
</feature>
<sequence>MSTHRKQSPRRVRPRLRRIAAASVSTVITTVALLGAAGVIPLGGAGSAATRDLADTVVGVGAPQDPGTRSRGTDLGETSTPTGSSGTGTTSGRTTTGKAPAKTTSTTSTKLPTSSGTGKRVVFSKSAQRVWLVSSQGTPLSTYLVSGSVTNNLEPGKYHVYSRSRWAVGVDDSGVMQYFVRFAHGPQAAIGFHSIPTKLGKPLQKISQLGTPQSHGCIRQKLTDAERMWSFATTGTEVVVVA</sequence>
<dbReference type="GO" id="GO:0018104">
    <property type="term" value="P:peptidoglycan-protein cross-linking"/>
    <property type="evidence" value="ECO:0007669"/>
    <property type="project" value="TreeGrafter"/>
</dbReference>
<dbReference type="PROSITE" id="PS52029">
    <property type="entry name" value="LD_TPASE"/>
    <property type="match status" value="1"/>
</dbReference>
<dbReference type="GO" id="GO:0008360">
    <property type="term" value="P:regulation of cell shape"/>
    <property type="evidence" value="ECO:0007669"/>
    <property type="project" value="UniProtKB-UniRule"/>
</dbReference>
<evidence type="ECO:0000256" key="6">
    <source>
        <dbReference type="PROSITE-ProRule" id="PRU01373"/>
    </source>
</evidence>
<evidence type="ECO:0000256" key="4">
    <source>
        <dbReference type="ARBA" id="ARBA00022984"/>
    </source>
</evidence>
<evidence type="ECO:0000256" key="7">
    <source>
        <dbReference type="SAM" id="MobiDB-lite"/>
    </source>
</evidence>
<dbReference type="EMBL" id="RJSG01000005">
    <property type="protein sequence ID" value="RNL77282.1"/>
    <property type="molecule type" value="Genomic_DNA"/>
</dbReference>
<evidence type="ECO:0000256" key="2">
    <source>
        <dbReference type="ARBA" id="ARBA00022679"/>
    </source>
</evidence>
<protein>
    <submittedName>
        <fullName evidence="10">Murein L,D-transpeptidase</fullName>
    </submittedName>
</protein>
<comment type="caution">
    <text evidence="10">The sequence shown here is derived from an EMBL/GenBank/DDBJ whole genome shotgun (WGS) entry which is preliminary data.</text>
</comment>
<dbReference type="GO" id="GO:0016740">
    <property type="term" value="F:transferase activity"/>
    <property type="evidence" value="ECO:0007669"/>
    <property type="project" value="UniProtKB-KW"/>
</dbReference>
<dbReference type="SUPFAM" id="SSF141523">
    <property type="entry name" value="L,D-transpeptidase catalytic domain-like"/>
    <property type="match status" value="1"/>
</dbReference>
<keyword evidence="4 6" id="KW-0573">Peptidoglycan synthesis</keyword>
<evidence type="ECO:0000256" key="5">
    <source>
        <dbReference type="ARBA" id="ARBA00023316"/>
    </source>
</evidence>
<dbReference type="Gene3D" id="2.40.440.10">
    <property type="entry name" value="L,D-transpeptidase catalytic domain-like"/>
    <property type="match status" value="1"/>
</dbReference>
<dbReference type="GO" id="GO:0071555">
    <property type="term" value="P:cell wall organization"/>
    <property type="evidence" value="ECO:0007669"/>
    <property type="project" value="UniProtKB-UniRule"/>
</dbReference>
<evidence type="ECO:0000313" key="10">
    <source>
        <dbReference type="EMBL" id="RNL77282.1"/>
    </source>
</evidence>
<dbReference type="RefSeq" id="WP_123235428.1">
    <property type="nucleotide sequence ID" value="NZ_RJSG01000005.1"/>
</dbReference>
<keyword evidence="3 6" id="KW-0133">Cell shape</keyword>
<dbReference type="Pfam" id="PF03734">
    <property type="entry name" value="YkuD"/>
    <property type="match status" value="1"/>
</dbReference>
<dbReference type="UniPathway" id="UPA00219"/>
<organism evidence="10 11">
    <name type="scientific">Nocardioides marmorisolisilvae</name>
    <dbReference type="NCBI Taxonomy" id="1542737"/>
    <lineage>
        <taxon>Bacteria</taxon>
        <taxon>Bacillati</taxon>
        <taxon>Actinomycetota</taxon>
        <taxon>Actinomycetes</taxon>
        <taxon>Propionibacteriales</taxon>
        <taxon>Nocardioidaceae</taxon>
        <taxon>Nocardioides</taxon>
    </lineage>
</organism>
<name>A0A3N0DNQ4_9ACTN</name>
<keyword evidence="8" id="KW-1133">Transmembrane helix</keyword>
<accession>A0A3N0DNQ4</accession>
<dbReference type="InterPro" id="IPR050979">
    <property type="entry name" value="LD-transpeptidase"/>
</dbReference>
<dbReference type="GO" id="GO:0071972">
    <property type="term" value="F:peptidoglycan L,D-transpeptidase activity"/>
    <property type="evidence" value="ECO:0007669"/>
    <property type="project" value="TreeGrafter"/>
</dbReference>
<keyword evidence="11" id="KW-1185">Reference proteome</keyword>
<evidence type="ECO:0000256" key="3">
    <source>
        <dbReference type="ARBA" id="ARBA00022960"/>
    </source>
</evidence>
<gene>
    <name evidence="10" type="ORF">EFL95_17620</name>
</gene>
<dbReference type="InterPro" id="IPR038063">
    <property type="entry name" value="Transpep_catalytic_dom"/>
</dbReference>
<dbReference type="Proteomes" id="UP000277094">
    <property type="component" value="Unassembled WGS sequence"/>
</dbReference>
<reference evidence="10 11" key="1">
    <citation type="submission" date="2018-11" db="EMBL/GenBank/DDBJ databases">
        <authorList>
            <person name="Li F."/>
        </authorList>
    </citation>
    <scope>NUCLEOTIDE SEQUENCE [LARGE SCALE GENOMIC DNA]</scope>
    <source>
        <strain evidence="10 11">KIS18-7</strain>
    </source>
</reference>
<dbReference type="OrthoDB" id="5242394at2"/>
<feature type="transmembrane region" description="Helical" evidence="8">
    <location>
        <begin position="20"/>
        <end position="43"/>
    </location>
</feature>
<evidence type="ECO:0000259" key="9">
    <source>
        <dbReference type="PROSITE" id="PS52029"/>
    </source>
</evidence>
<dbReference type="CDD" id="cd16913">
    <property type="entry name" value="YkuD_like"/>
    <property type="match status" value="1"/>
</dbReference>
<keyword evidence="2" id="KW-0808">Transferase</keyword>
<dbReference type="PANTHER" id="PTHR30582">
    <property type="entry name" value="L,D-TRANSPEPTIDASE"/>
    <property type="match status" value="1"/>
</dbReference>
<keyword evidence="8" id="KW-0472">Membrane</keyword>
<dbReference type="GO" id="GO:0005576">
    <property type="term" value="C:extracellular region"/>
    <property type="evidence" value="ECO:0007669"/>
    <property type="project" value="TreeGrafter"/>
</dbReference>